<dbReference type="RefSeq" id="WP_006034800.1">
    <property type="nucleotide sequence ID" value="NZ_AAQJ02000001.1"/>
</dbReference>
<gene>
    <name evidence="1" type="ORF">RICGR_0869</name>
</gene>
<evidence type="ECO:0000313" key="1">
    <source>
        <dbReference type="EMBL" id="EDP45812.1"/>
    </source>
</evidence>
<dbReference type="OrthoDB" id="10002205at2"/>
<reference evidence="1" key="1">
    <citation type="submission" date="2006-04" db="EMBL/GenBank/DDBJ databases">
        <authorList>
            <person name="Seshadri R."/>
            <person name="Federici B.A."/>
        </authorList>
    </citation>
    <scope>NUCLEOTIDE SEQUENCE [LARGE SCALE GENOMIC DNA]</scope>
</reference>
<evidence type="ECO:0000313" key="2">
    <source>
        <dbReference type="Proteomes" id="UP000054075"/>
    </source>
</evidence>
<proteinExistence type="predicted"/>
<reference evidence="1" key="2">
    <citation type="submission" date="2007-10" db="EMBL/GenBank/DDBJ databases">
        <authorList>
            <person name="Myers G.S."/>
        </authorList>
    </citation>
    <scope>NUCLEOTIDE SEQUENCE [LARGE SCALE GENOMIC DNA]</scope>
</reference>
<accession>A8PN00</accession>
<keyword evidence="2" id="KW-1185">Reference proteome</keyword>
<name>A8PN00_9COXI</name>
<dbReference type="EMBL" id="AAQJ02000001">
    <property type="protein sequence ID" value="EDP45812.1"/>
    <property type="molecule type" value="Genomic_DNA"/>
</dbReference>
<dbReference type="Proteomes" id="UP000054075">
    <property type="component" value="Unassembled WGS sequence"/>
</dbReference>
<sequence>MPTFLEDFEWVSRDSERDQESITKPLTRPSNNFRHFRLNATQLNNLNLSYLIRFATENQYVIQEGVIETEDRNISTHYKQLSKNNKNTFVIFQTVSDVKSSTTLNNLAYINQVIQRFIEKNPELNAILLLPFNQSRFGKRHSVLVEVLLRKTELIKIILHNSQSKWASISYPNCLKDLKQTLQIKDIQQFNYGKQNDTISCGFFVHRYIQSILENKNANRLVDVYVTLKARESNPTLIEDTLNENVLKKYPDARKITESGSPLPWVENDLERTLNKRCYETLNGLKLDFDDFEGALCEKTQETHEHTMAFRR</sequence>
<protein>
    <submittedName>
        <fullName evidence="1">Uncharacterized protein</fullName>
    </submittedName>
</protein>
<organism evidence="1 2">
    <name type="scientific">Rickettsiella grylli</name>
    <dbReference type="NCBI Taxonomy" id="59196"/>
    <lineage>
        <taxon>Bacteria</taxon>
        <taxon>Pseudomonadati</taxon>
        <taxon>Pseudomonadota</taxon>
        <taxon>Gammaproteobacteria</taxon>
        <taxon>Legionellales</taxon>
        <taxon>Coxiellaceae</taxon>
        <taxon>Rickettsiella</taxon>
    </lineage>
</organism>
<comment type="caution">
    <text evidence="1">The sequence shown here is derived from an EMBL/GenBank/DDBJ whole genome shotgun (WGS) entry which is preliminary data.</text>
</comment>
<dbReference type="AlphaFoldDB" id="A8PN00"/>